<dbReference type="SUPFAM" id="SSF75632">
    <property type="entry name" value="Cullin homology domain"/>
    <property type="match status" value="1"/>
</dbReference>
<dbReference type="InterPro" id="IPR002654">
    <property type="entry name" value="Glyco_trans_25"/>
</dbReference>
<evidence type="ECO:0000256" key="4">
    <source>
        <dbReference type="ARBA" id="ARBA00022786"/>
    </source>
</evidence>
<dbReference type="Pfam" id="PF03452">
    <property type="entry name" value="Anp1"/>
    <property type="match status" value="1"/>
</dbReference>
<organism evidence="10 11">
    <name type="scientific">Trichuris trichiura</name>
    <name type="common">Whipworm</name>
    <name type="synonym">Trichocephalus trichiurus</name>
    <dbReference type="NCBI Taxonomy" id="36087"/>
    <lineage>
        <taxon>Eukaryota</taxon>
        <taxon>Metazoa</taxon>
        <taxon>Ecdysozoa</taxon>
        <taxon>Nematoda</taxon>
        <taxon>Enoplea</taxon>
        <taxon>Dorylaimia</taxon>
        <taxon>Trichinellida</taxon>
        <taxon>Trichuridae</taxon>
        <taxon>Trichuris</taxon>
    </lineage>
</organism>
<dbReference type="SUPFAM" id="SSF46785">
    <property type="entry name" value="Winged helix' DNA-binding domain"/>
    <property type="match status" value="1"/>
</dbReference>
<dbReference type="OrthoDB" id="27073at2759"/>
<comment type="similarity">
    <text evidence="2 5 6">Belongs to the cullin family.</text>
</comment>
<dbReference type="Pfam" id="PF10557">
    <property type="entry name" value="Cullin_Nedd8"/>
    <property type="match status" value="1"/>
</dbReference>
<feature type="region of interest" description="Disordered" evidence="7">
    <location>
        <begin position="1391"/>
        <end position="1414"/>
    </location>
</feature>
<name>A0A077Z6S4_TRITR</name>
<gene>
    <name evidence="10" type="ORF">TTRE_0000360001</name>
</gene>
<dbReference type="SMART" id="SM00220">
    <property type="entry name" value="S_TKc"/>
    <property type="match status" value="1"/>
</dbReference>
<dbReference type="Gene3D" id="1.20.1310.10">
    <property type="entry name" value="Cullin Repeats"/>
    <property type="match status" value="4"/>
</dbReference>
<dbReference type="InterPro" id="IPR036317">
    <property type="entry name" value="Cullin_homology_sf"/>
</dbReference>
<dbReference type="SMART" id="SM00884">
    <property type="entry name" value="Cullin_Nedd8"/>
    <property type="match status" value="1"/>
</dbReference>
<dbReference type="Gene3D" id="1.10.10.10">
    <property type="entry name" value="Winged helix-like DNA-binding domain superfamily/Winged helix DNA-binding domain"/>
    <property type="match status" value="1"/>
</dbReference>
<evidence type="ECO:0000256" key="2">
    <source>
        <dbReference type="ARBA" id="ARBA00006019"/>
    </source>
</evidence>
<dbReference type="FunFam" id="1.20.1310.10:FF:000001">
    <property type="entry name" value="Cullin 3"/>
    <property type="match status" value="1"/>
</dbReference>
<comment type="pathway">
    <text evidence="1">Protein modification; protein ubiquitination.</text>
</comment>
<dbReference type="GO" id="GO:0004672">
    <property type="term" value="F:protein kinase activity"/>
    <property type="evidence" value="ECO:0007669"/>
    <property type="project" value="InterPro"/>
</dbReference>
<dbReference type="CDD" id="cd06532">
    <property type="entry name" value="Glyco_transf_25"/>
    <property type="match status" value="1"/>
</dbReference>
<dbReference type="InterPro" id="IPR036390">
    <property type="entry name" value="WH_DNA-bd_sf"/>
</dbReference>
<dbReference type="PANTHER" id="PTHR11932">
    <property type="entry name" value="CULLIN"/>
    <property type="match status" value="1"/>
</dbReference>
<evidence type="ECO:0000256" key="5">
    <source>
        <dbReference type="PROSITE-ProRule" id="PRU00330"/>
    </source>
</evidence>
<dbReference type="STRING" id="36087.A0A077Z6S4"/>
<evidence type="ECO:0000313" key="11">
    <source>
        <dbReference type="Proteomes" id="UP000030665"/>
    </source>
</evidence>
<evidence type="ECO:0000313" key="10">
    <source>
        <dbReference type="EMBL" id="CDW55328.1"/>
    </source>
</evidence>
<dbReference type="Proteomes" id="UP000030665">
    <property type="component" value="Unassembled WGS sequence"/>
</dbReference>
<reference evidence="10" key="1">
    <citation type="submission" date="2014-01" db="EMBL/GenBank/DDBJ databases">
        <authorList>
            <person name="Aslett M."/>
        </authorList>
    </citation>
    <scope>NUCLEOTIDE SEQUENCE</scope>
</reference>
<keyword evidence="4" id="KW-0833">Ubl conjugation pathway</keyword>
<dbReference type="GO" id="GO:0006511">
    <property type="term" value="P:ubiquitin-dependent protein catabolic process"/>
    <property type="evidence" value="ECO:0007669"/>
    <property type="project" value="InterPro"/>
</dbReference>
<dbReference type="InterPro" id="IPR011009">
    <property type="entry name" value="Kinase-like_dom_sf"/>
</dbReference>
<dbReference type="InterPro" id="IPR019559">
    <property type="entry name" value="Cullin_neddylation_domain"/>
</dbReference>
<dbReference type="Pfam" id="PF00069">
    <property type="entry name" value="Pkinase"/>
    <property type="match status" value="1"/>
</dbReference>
<dbReference type="SUPFAM" id="SSF53448">
    <property type="entry name" value="Nucleotide-diphospho-sugar transferases"/>
    <property type="match status" value="1"/>
</dbReference>
<dbReference type="GO" id="GO:0031625">
    <property type="term" value="F:ubiquitin protein ligase binding"/>
    <property type="evidence" value="ECO:0007669"/>
    <property type="project" value="InterPro"/>
</dbReference>
<dbReference type="InterPro" id="IPR029044">
    <property type="entry name" value="Nucleotide-diphossugar_trans"/>
</dbReference>
<dbReference type="InterPro" id="IPR008271">
    <property type="entry name" value="Ser/Thr_kinase_AS"/>
</dbReference>
<keyword evidence="10" id="KW-0418">Kinase</keyword>
<dbReference type="InterPro" id="IPR045093">
    <property type="entry name" value="Cullin"/>
</dbReference>
<dbReference type="InterPro" id="IPR000719">
    <property type="entry name" value="Prot_kinase_dom"/>
</dbReference>
<dbReference type="Pfam" id="PF01755">
    <property type="entry name" value="Glyco_transf_25"/>
    <property type="match status" value="1"/>
</dbReference>
<evidence type="ECO:0000259" key="9">
    <source>
        <dbReference type="PROSITE" id="PS50069"/>
    </source>
</evidence>
<evidence type="ECO:0000256" key="6">
    <source>
        <dbReference type="RuleBase" id="RU003829"/>
    </source>
</evidence>
<evidence type="ECO:0000256" key="7">
    <source>
        <dbReference type="SAM" id="MobiDB-lite"/>
    </source>
</evidence>
<dbReference type="Pfam" id="PF00888">
    <property type="entry name" value="Cullin"/>
    <property type="match status" value="1"/>
</dbReference>
<dbReference type="Gene3D" id="1.10.510.10">
    <property type="entry name" value="Transferase(Phosphotransferase) domain 1"/>
    <property type="match status" value="1"/>
</dbReference>
<dbReference type="SUPFAM" id="SSF56112">
    <property type="entry name" value="Protein kinase-like (PK-like)"/>
    <property type="match status" value="1"/>
</dbReference>
<dbReference type="EMBL" id="HG805948">
    <property type="protein sequence ID" value="CDW55328.1"/>
    <property type="molecule type" value="Genomic_DNA"/>
</dbReference>
<dbReference type="InterPro" id="IPR016159">
    <property type="entry name" value="Cullin_repeat-like_dom_sf"/>
</dbReference>
<evidence type="ECO:0000256" key="1">
    <source>
        <dbReference type="ARBA" id="ARBA00004906"/>
    </source>
</evidence>
<dbReference type="SUPFAM" id="SSF74788">
    <property type="entry name" value="Cullin repeat-like"/>
    <property type="match status" value="1"/>
</dbReference>
<feature type="domain" description="Cullin family profile" evidence="9">
    <location>
        <begin position="433"/>
        <end position="680"/>
    </location>
</feature>
<dbReference type="InterPro" id="IPR001373">
    <property type="entry name" value="Cullin_N"/>
</dbReference>
<reference evidence="10" key="2">
    <citation type="submission" date="2014-03" db="EMBL/GenBank/DDBJ databases">
        <title>The whipworm genome and dual-species transcriptomics of an intimate host-pathogen interaction.</title>
        <authorList>
            <person name="Foth B.J."/>
            <person name="Tsai I.J."/>
            <person name="Reid A.J."/>
            <person name="Bancroft A.J."/>
            <person name="Nichol S."/>
            <person name="Tracey A."/>
            <person name="Holroyd N."/>
            <person name="Cotton J.A."/>
            <person name="Stanley E.J."/>
            <person name="Zarowiecki M."/>
            <person name="Liu J.Z."/>
            <person name="Huckvale T."/>
            <person name="Cooper P.J."/>
            <person name="Grencis R.K."/>
            <person name="Berriman M."/>
        </authorList>
    </citation>
    <scope>NUCLEOTIDE SEQUENCE [LARGE SCALE GENOMIC DNA]</scope>
</reference>
<feature type="domain" description="Protein kinase" evidence="8">
    <location>
        <begin position="1363"/>
        <end position="1694"/>
    </location>
</feature>
<dbReference type="FunFam" id="1.20.1310.10:FF:000012">
    <property type="entry name" value="Cullin 2"/>
    <property type="match status" value="1"/>
</dbReference>
<protein>
    <submittedName>
        <fullName evidence="10">Cullin Nedd8 and Glyco transf 25 and Pkinase and Anp1 and Cullin domain containing protein</fullName>
    </submittedName>
</protein>
<accession>A0A077Z6S4</accession>
<keyword evidence="10" id="KW-0808">Transferase</keyword>
<proteinExistence type="inferred from homology"/>
<dbReference type="PROSITE" id="PS50069">
    <property type="entry name" value="CULLIN_2"/>
    <property type="match status" value="1"/>
</dbReference>
<dbReference type="FunFam" id="1.20.1310.10:FF:000019">
    <property type="entry name" value="Cullin 1"/>
    <property type="match status" value="1"/>
</dbReference>
<dbReference type="GO" id="GO:0031461">
    <property type="term" value="C:cullin-RING ubiquitin ligase complex"/>
    <property type="evidence" value="ECO:0007669"/>
    <property type="project" value="UniProtKB-ARBA"/>
</dbReference>
<keyword evidence="11" id="KW-1185">Reference proteome</keyword>
<dbReference type="InterPro" id="IPR016158">
    <property type="entry name" value="Cullin_homology"/>
</dbReference>
<sequence>MMVGSGERRMLSETVATSERHSITVDELWSDLKLGLMQIYSREPMSCRRYMSIYTNVYTYCTTQYTPSQMTPIRSRRQSKAVVDKDKENSTLSSQFVGFELYYRMQRSNSVAFYSIPVFQFAHDMLDEDLVHFFTVEWTKYRFSSKIIDGLCSYLNRHWIRRIMDEGNDTILEVYHLALHTWETKFLKVIHHQITRAVLKLISSDRRGEAVNTRLISDVISCYIELSGISAGPGLCYDPKEEGMRLYIENFENAFLAETEAFYTYEAEEVLRNNPVTEYLKRVELRLNEEQRRCSMYLCSSTLVKLDQVLVDIFIGRRMDMLKSEFQSLLSSDRCSDLKRMYELCSMVEKGLCDLKDCLEEHVLAQGLAAIEKAGDAVSTDPKLYVTTLLNVYNKRSIVVKGHSFVLNVASFSACSKFMNCNKATQGFKSNSRSPELLARYCDLLMRKSTKSPEEADIEAMLSDVMIIFKYMEDKDVFETFYNKLLAKRLVGQLSASEDAESAMISKLKQTCGFDYTIKLQRMFNDVRVSKSLCEEYKQVMDKSVCKNAAFHFFLFKKFKFSNGHFAAIDFSVLVLSSGAWPLSATATVNLQSQIAKSMQAFSDYYVNRHNGRKISWLHNYSKVEVLAHCFDRKYCLVMTLFQASILQQFNHADSYTVEQLQRITLLPIEILQQVLWQLIKFKIVDAVKTDGDGQTSFRECGDSNETTLTSSVSIHLCPFRSKKLKLDFSKIPLKTESQRDQETAEKNLTEDRRILVQACVVRIMKMRKRLTHPQLLSEVIAQLSSLFHPHVSIIKVCAIEIFFEKELQKRLLFYMGIDFFVALHLFEIFGLTAVAALGTSWKWKAHAGHQPPTVLLCLLVRNKAHVLPYFFGYLEELDYPKDRIAIFVRIDRSVDESLELVTAWSKAVDGLYHSIELSQSDVAAGNFYAGERGPFDCTEERYHQLSEWKQYALTKARRMWADFIFYLDCDVLLFNQKTLQQLMAEGVIVVAPMLVSLSAYSNFWAAIDENGFYQHSDDYDAIYGREKVGCFPVPMVHSAVLIDLRMAKSLRITFANGAQQRHRDELHALADSVKSAHLPMYVSNRYKFGAILIPPKPSAQLEEGFENLRDLIVEALHSGPPGLLSSPFLPVAKRFPKDRLGFDRLFLINLERRADRKARMEACFDALDLEVDHVKAVDGASLTDDQLRSLGVQQISEYRDPYHKRPMTTGEVGCFLSHYGIWKRVVDEQLQRVIVFEDDLRFRSHFRQWVLALAEELTNYVPDWDLVYLGRKQLNKDEQESLVDNCTMVGRVGYSYWTLAYMLTLRGAEKLLAAEPLGRLVPVDEFLPIMFDQHPVDAWKNHFVKRDLNAYTSVPLLVYPVLQLICPNPNSGYGAISLIRWQETATIFGKERPPKPQKDATNSDNSTDEHERSSGRLYALKRVVCHSKADEALVQNEIHVHEMGAGNVNLLPCEGYSVRPVTDYEQLVSYNNEPGGYTVPMESTTLTEYNILLPYYKRGTIQEELRWRLSSGDFINEKRVCKLFRDICHGLSGLHNLQPEPFVHGDLKTGNVLLSDEDDRAVLMDFGSSRPARIEIASEHQAHNLQDLAAERCTMYYRAPELFAPQVGDKLDERTDIWSLGCLLYALCFWVSPFEQAVLRGDSLPLMHLSLKQVIPIHSPYSKEMHDLIMCMLQPDRQSRPFLPSVLEKLDKMEKSAAN</sequence>
<dbReference type="PROSITE" id="PS00108">
    <property type="entry name" value="PROTEIN_KINASE_ST"/>
    <property type="match status" value="1"/>
</dbReference>
<dbReference type="SMART" id="SM00182">
    <property type="entry name" value="CULLIN"/>
    <property type="match status" value="1"/>
</dbReference>
<evidence type="ECO:0000256" key="3">
    <source>
        <dbReference type="ARBA" id="ARBA00006721"/>
    </source>
</evidence>
<dbReference type="GO" id="GO:0005524">
    <property type="term" value="F:ATP binding"/>
    <property type="evidence" value="ECO:0007669"/>
    <property type="project" value="InterPro"/>
</dbReference>
<comment type="similarity">
    <text evidence="3">Belongs to the glycosyltransferase 25 family.</text>
</comment>
<dbReference type="InterPro" id="IPR036388">
    <property type="entry name" value="WH-like_DNA-bd_sf"/>
</dbReference>
<dbReference type="Pfam" id="PF26557">
    <property type="entry name" value="Cullin_AB"/>
    <property type="match status" value="1"/>
</dbReference>
<evidence type="ECO:0000259" key="8">
    <source>
        <dbReference type="PROSITE" id="PS50011"/>
    </source>
</evidence>
<dbReference type="PROSITE" id="PS50011">
    <property type="entry name" value="PROTEIN_KINASE_DOM"/>
    <property type="match status" value="1"/>
</dbReference>
<dbReference type="InterPro" id="IPR059120">
    <property type="entry name" value="Cullin-like_AB"/>
</dbReference>
<dbReference type="Gene3D" id="3.90.550.10">
    <property type="entry name" value="Spore Coat Polysaccharide Biosynthesis Protein SpsA, Chain A"/>
    <property type="match status" value="1"/>
</dbReference>
<dbReference type="Gene3D" id="3.30.230.130">
    <property type="entry name" value="Cullin, Chain C, Domain 2"/>
    <property type="match status" value="1"/>
</dbReference>
<dbReference type="AlphaFoldDB" id="A0A077Z6S4"/>